<dbReference type="PANTHER" id="PTHR45418:SF1">
    <property type="entry name" value="CANCER_TESTIS ANTIGEN 55"/>
    <property type="match status" value="1"/>
</dbReference>
<evidence type="ECO:0000256" key="3">
    <source>
        <dbReference type="ARBA" id="ARBA00012552"/>
    </source>
</evidence>
<dbReference type="EMBL" id="HBUE01032453">
    <property type="protein sequence ID" value="CAG6457230.1"/>
    <property type="molecule type" value="Transcribed_RNA"/>
</dbReference>
<evidence type="ECO:0000256" key="2">
    <source>
        <dbReference type="ARBA" id="ARBA00005601"/>
    </source>
</evidence>
<evidence type="ECO:0000256" key="9">
    <source>
        <dbReference type="ARBA" id="ARBA00047984"/>
    </source>
</evidence>
<keyword evidence="8" id="KW-0067">ATP-binding</keyword>
<dbReference type="SUPFAM" id="SSF52540">
    <property type="entry name" value="P-loop containing nucleoside triphosphate hydrolases"/>
    <property type="match status" value="1"/>
</dbReference>
<feature type="domain" description="AAA+ ATPase" evidence="11">
    <location>
        <begin position="710"/>
        <end position="919"/>
    </location>
</feature>
<dbReference type="SMART" id="SM00382">
    <property type="entry name" value="AAA"/>
    <property type="match status" value="1"/>
</dbReference>
<dbReference type="Gene3D" id="3.40.50.300">
    <property type="entry name" value="P-loop containing nucleotide triphosphate hydrolases"/>
    <property type="match status" value="2"/>
</dbReference>
<name>A0A8D8F4D7_CULPI</name>
<keyword evidence="6" id="KW-0378">Hydrolase</keyword>
<feature type="region of interest" description="Disordered" evidence="10">
    <location>
        <begin position="32"/>
        <end position="60"/>
    </location>
</feature>
<evidence type="ECO:0000256" key="4">
    <source>
        <dbReference type="ARBA" id="ARBA00022490"/>
    </source>
</evidence>
<evidence type="ECO:0000256" key="8">
    <source>
        <dbReference type="ARBA" id="ARBA00022840"/>
    </source>
</evidence>
<dbReference type="AlphaFoldDB" id="A0A8D8F4D7"/>
<evidence type="ECO:0000256" key="6">
    <source>
        <dbReference type="ARBA" id="ARBA00022801"/>
    </source>
</evidence>
<proteinExistence type="inferred from homology"/>
<evidence type="ECO:0000313" key="12">
    <source>
        <dbReference type="EMBL" id="CAG6457230.1"/>
    </source>
</evidence>
<keyword evidence="4" id="KW-0963">Cytoplasm</keyword>
<comment type="subcellular location">
    <subcellularLocation>
        <location evidence="1">Cytoplasm</location>
    </subcellularLocation>
</comment>
<dbReference type="InterPro" id="IPR027417">
    <property type="entry name" value="P-loop_NTPase"/>
</dbReference>
<dbReference type="InterPro" id="IPR003593">
    <property type="entry name" value="AAA+_ATPase"/>
</dbReference>
<dbReference type="InterPro" id="IPR041677">
    <property type="entry name" value="DNA2/NAM7_AAA_11"/>
</dbReference>
<keyword evidence="5" id="KW-0547">Nucleotide-binding</keyword>
<dbReference type="Pfam" id="PF13087">
    <property type="entry name" value="AAA_12"/>
    <property type="match status" value="1"/>
</dbReference>
<dbReference type="InterPro" id="IPR047187">
    <property type="entry name" value="SF1_C_Upf1"/>
</dbReference>
<keyword evidence="7 12" id="KW-0347">Helicase</keyword>
<dbReference type="EC" id="3.6.4.13" evidence="3"/>
<evidence type="ECO:0000256" key="10">
    <source>
        <dbReference type="SAM" id="MobiDB-lite"/>
    </source>
</evidence>
<dbReference type="Pfam" id="PF21634">
    <property type="entry name" value="MOV-10_beta-barrel"/>
    <property type="match status" value="1"/>
</dbReference>
<dbReference type="GO" id="GO:0005524">
    <property type="term" value="F:ATP binding"/>
    <property type="evidence" value="ECO:0007669"/>
    <property type="project" value="UniProtKB-KW"/>
</dbReference>
<dbReference type="InterPro" id="IPR041679">
    <property type="entry name" value="DNA2/NAM7-like_C"/>
</dbReference>
<sequence>MWRLISAVKGLVVGGQQETQEDKIRRLEAQVADEDEVDGEAERQRMEEQRRQEQNKPTNCFQQTGSITKVEADYVVIDSNLYVKKKVLQDCPFRQQLEVGSKVSYLAYRSADDDEFRVTKLECLLDDGWGEESKQAPTTVDEENTQLMKELAPTYFNYNQRSEQGTVTAKRNGLLTVETDLREIPVEMDDVELTFIPERGDYVVLECMVQIDESYFDTRGDILEVKKISPTRLVRGSGLVSKADERGGEIMTDDGKYYYCVENCEEAAKPSHGDRVVFEAVENAELNYRCTKVVIEKAAPKTVETAKASQAQRDPDFFDDKRGIKITDPLQVKLSELNETKKIDVIIKNEARHQHKILFISITTSRQTSQLTLLSPLEKEHFIQSGESIKYCFEVTAKNYGISKEVVYWRFGGGFKIGRCITIAVGDSEIIVAQPTNEGTTQARSKAGVHRLAAWNEYKRGGEITPGQKISKRANFIDIKIGGYQVPDNLKEILLNPSFTKNQIDEELMRTQRCLQLQALTPENYKALFKLFLWMEDIQCEITIKKFNLDRAHFTREDSYLALRIENVGETRPSLIPGDRLVATAPCNNNQMEPGNGAVIHKVLKHKILVKFSEHFHAKYNGEDFKVTFQHSRGAFQKQHHAINCVTSAMTLDYLFPTKTTIREPWVDVKINENGNLATTEYDNEFKWYNPSLNNIQKDAIKNILRAEARPLPYVIFGPPGTGKTMTLIELIHQIVKLSADSRIMVGTPSNSSANLITERLINANVLRPGEFIRIVGLNYVEQELIPEHLAPYCGTVDIASERTVKGEEIVTKSGLKQNIQLKHLGRHRITIGTCVTLGTLMQMRFPHNHFTHILVDEAGQCLETETLIPITFINQRCGTVVLAGDPMQLGPIVMSTHARGFEQSLLVRLMDTPLYKLDKNRFPDTAGFNPRLVTKLRYNYRSLPCILDLYSDLFYDSSLIACVPAEDSQESAFLTQVIDTLPIKPSQTPPYAFIFCGVNGVNKQSPDSPSWFNPAETKSVFNLLLKLYKKGVRSEDIGVITPYQAQVKQIRRILDESGYGGSSGLQKPKIGSVEEFQGQERQVIIISTVRTSKSMLSSDLQHALGFVASPKRLNVAISRAKSLLVIFGNPHLLSADKKWLELLFKAINNGTYCGCELPDHLAPLAREQALLNGGGDEPAQDEEGKE</sequence>
<dbReference type="GO" id="GO:0005737">
    <property type="term" value="C:cytoplasm"/>
    <property type="evidence" value="ECO:0007669"/>
    <property type="project" value="UniProtKB-SubCell"/>
</dbReference>
<comment type="similarity">
    <text evidence="2">Belongs to the DNA2/NAM7 helicase family. SDE3 subfamily.</text>
</comment>
<evidence type="ECO:0000259" key="11">
    <source>
        <dbReference type="SMART" id="SM00382"/>
    </source>
</evidence>
<comment type="catalytic activity">
    <reaction evidence="9">
        <text>ATP + H2O = ADP + phosphate + H(+)</text>
        <dbReference type="Rhea" id="RHEA:13065"/>
        <dbReference type="ChEBI" id="CHEBI:15377"/>
        <dbReference type="ChEBI" id="CHEBI:15378"/>
        <dbReference type="ChEBI" id="CHEBI:30616"/>
        <dbReference type="ChEBI" id="CHEBI:43474"/>
        <dbReference type="ChEBI" id="CHEBI:456216"/>
        <dbReference type="EC" id="3.6.4.13"/>
    </reaction>
</comment>
<dbReference type="GO" id="GO:0003724">
    <property type="term" value="F:RNA helicase activity"/>
    <property type="evidence" value="ECO:0007669"/>
    <property type="project" value="UniProtKB-EC"/>
</dbReference>
<organism evidence="12">
    <name type="scientific">Culex pipiens</name>
    <name type="common">House mosquito</name>
    <dbReference type="NCBI Taxonomy" id="7175"/>
    <lineage>
        <taxon>Eukaryota</taxon>
        <taxon>Metazoa</taxon>
        <taxon>Ecdysozoa</taxon>
        <taxon>Arthropoda</taxon>
        <taxon>Hexapoda</taxon>
        <taxon>Insecta</taxon>
        <taxon>Pterygota</taxon>
        <taxon>Neoptera</taxon>
        <taxon>Endopterygota</taxon>
        <taxon>Diptera</taxon>
        <taxon>Nematocera</taxon>
        <taxon>Culicoidea</taxon>
        <taxon>Culicidae</taxon>
        <taxon>Culicinae</taxon>
        <taxon>Culicini</taxon>
        <taxon>Culex</taxon>
        <taxon>Culex</taxon>
    </lineage>
</organism>
<evidence type="ECO:0000256" key="1">
    <source>
        <dbReference type="ARBA" id="ARBA00004496"/>
    </source>
</evidence>
<evidence type="ECO:0000256" key="7">
    <source>
        <dbReference type="ARBA" id="ARBA00022806"/>
    </source>
</evidence>
<evidence type="ECO:0000256" key="5">
    <source>
        <dbReference type="ARBA" id="ARBA00022741"/>
    </source>
</evidence>
<accession>A0A8D8F4D7</accession>
<feature type="compositionally biased region" description="Basic and acidic residues" evidence="10">
    <location>
        <begin position="40"/>
        <end position="54"/>
    </location>
</feature>
<protein>
    <recommendedName>
        <fullName evidence="3">RNA helicase</fullName>
        <ecNumber evidence="3">3.6.4.13</ecNumber>
    </recommendedName>
</protein>
<dbReference type="GO" id="GO:0016787">
    <property type="term" value="F:hydrolase activity"/>
    <property type="evidence" value="ECO:0007669"/>
    <property type="project" value="UniProtKB-KW"/>
</dbReference>
<dbReference type="InterPro" id="IPR049080">
    <property type="entry name" value="MOV-10-like_beta-barrel"/>
</dbReference>
<reference evidence="12" key="1">
    <citation type="submission" date="2021-05" db="EMBL/GenBank/DDBJ databases">
        <authorList>
            <person name="Alioto T."/>
            <person name="Alioto T."/>
            <person name="Gomez Garrido J."/>
        </authorList>
    </citation>
    <scope>NUCLEOTIDE SEQUENCE</scope>
</reference>
<dbReference type="Pfam" id="PF13086">
    <property type="entry name" value="AAA_11"/>
    <property type="match status" value="2"/>
</dbReference>
<dbReference type="PANTHER" id="PTHR45418">
    <property type="entry name" value="CANCER/TESTIS ANTIGEN 55"/>
    <property type="match status" value="1"/>
</dbReference>
<dbReference type="CDD" id="cd18808">
    <property type="entry name" value="SF1_C_Upf1"/>
    <property type="match status" value="1"/>
</dbReference>